<evidence type="ECO:0000256" key="9">
    <source>
        <dbReference type="RuleBase" id="RU003942"/>
    </source>
</evidence>
<proteinExistence type="inferred from homology"/>
<feature type="transmembrane region" description="Helical" evidence="10">
    <location>
        <begin position="88"/>
        <end position="107"/>
    </location>
</feature>
<dbReference type="PANTHER" id="PTHR30561">
    <property type="entry name" value="SMR FAMILY PROTON-DEPENDENT DRUG EFFLUX TRANSPORTER SUGE"/>
    <property type="match status" value="1"/>
</dbReference>
<comment type="caution">
    <text evidence="11">The sequence shown here is derived from an EMBL/GenBank/DDBJ whole genome shotgun (WGS) entry which is preliminary data.</text>
</comment>
<sequence length="110" mass="11379">MSTGSAWLILFVAGLCEIGWAVGLKYTEGFSRLWPSAATLVAMTASVVLLGWSLKALPLGTAYAVWTGIGAVGTAILGMLLFGESREVARLVSIGLIVAGIVGLKLLTPD</sequence>
<keyword evidence="4 9" id="KW-0812">Transmembrane</keyword>
<evidence type="ECO:0000313" key="11">
    <source>
        <dbReference type="EMBL" id="MBK7416057.1"/>
    </source>
</evidence>
<dbReference type="PANTHER" id="PTHR30561:SF0">
    <property type="entry name" value="GUANIDINIUM EXPORTER"/>
    <property type="match status" value="1"/>
</dbReference>
<evidence type="ECO:0000256" key="7">
    <source>
        <dbReference type="ARBA" id="ARBA00038151"/>
    </source>
</evidence>
<accession>A0A935MWN7</accession>
<dbReference type="Pfam" id="PF00893">
    <property type="entry name" value="Multi_Drug_Res"/>
    <property type="match status" value="1"/>
</dbReference>
<dbReference type="Gene3D" id="1.10.3730.20">
    <property type="match status" value="1"/>
</dbReference>
<comment type="subcellular location">
    <subcellularLocation>
        <location evidence="1 9">Cell membrane</location>
        <topology evidence="1 9">Multi-pass membrane protein</topology>
    </subcellularLocation>
</comment>
<name>A0A935MWN7_9RHOO</name>
<reference evidence="11 12" key="1">
    <citation type="submission" date="2020-10" db="EMBL/GenBank/DDBJ databases">
        <title>Connecting structure to function with the recovery of over 1000 high-quality activated sludge metagenome-assembled genomes encoding full-length rRNA genes using long-read sequencing.</title>
        <authorList>
            <person name="Singleton C.M."/>
            <person name="Petriglieri F."/>
            <person name="Kristensen J.M."/>
            <person name="Kirkegaard R.H."/>
            <person name="Michaelsen T.Y."/>
            <person name="Andersen M.H."/>
            <person name="Karst S.M."/>
            <person name="Dueholm M.S."/>
            <person name="Nielsen P.H."/>
            <person name="Albertsen M."/>
        </authorList>
    </citation>
    <scope>NUCLEOTIDE SEQUENCE [LARGE SCALE GENOMIC DNA]</scope>
    <source>
        <strain evidence="11">EsbW_18-Q3-R4-48_BATAC.463</strain>
    </source>
</reference>
<dbReference type="EMBL" id="JADJMS010000030">
    <property type="protein sequence ID" value="MBK7416057.1"/>
    <property type="molecule type" value="Genomic_DNA"/>
</dbReference>
<comment type="similarity">
    <text evidence="7">Belongs to the drug/metabolite transporter (DMT) superfamily. Small multidrug resistance (SMR) (TC 2.A.7.1) family. Gdx/SugE subfamily.</text>
</comment>
<dbReference type="GO" id="GO:0005886">
    <property type="term" value="C:plasma membrane"/>
    <property type="evidence" value="ECO:0007669"/>
    <property type="project" value="UniProtKB-SubCell"/>
</dbReference>
<evidence type="ECO:0000256" key="3">
    <source>
        <dbReference type="ARBA" id="ARBA00022475"/>
    </source>
</evidence>
<dbReference type="InterPro" id="IPR000390">
    <property type="entry name" value="Small_drug/metabolite_transptr"/>
</dbReference>
<keyword evidence="3" id="KW-1003">Cell membrane</keyword>
<evidence type="ECO:0000256" key="10">
    <source>
        <dbReference type="SAM" id="Phobius"/>
    </source>
</evidence>
<evidence type="ECO:0000313" key="12">
    <source>
        <dbReference type="Proteomes" id="UP000739411"/>
    </source>
</evidence>
<evidence type="ECO:0000256" key="1">
    <source>
        <dbReference type="ARBA" id="ARBA00004651"/>
    </source>
</evidence>
<evidence type="ECO:0000256" key="8">
    <source>
        <dbReference type="ARBA" id="ARBA00039168"/>
    </source>
</evidence>
<dbReference type="SUPFAM" id="SSF103481">
    <property type="entry name" value="Multidrug resistance efflux transporter EmrE"/>
    <property type="match status" value="1"/>
</dbReference>
<evidence type="ECO:0000256" key="4">
    <source>
        <dbReference type="ARBA" id="ARBA00022692"/>
    </source>
</evidence>
<feature type="transmembrane region" description="Helical" evidence="10">
    <location>
        <begin position="61"/>
        <end position="82"/>
    </location>
</feature>
<keyword evidence="2" id="KW-0813">Transport</keyword>
<dbReference type="GO" id="GO:1990961">
    <property type="term" value="P:xenobiotic detoxification by transmembrane export across the plasma membrane"/>
    <property type="evidence" value="ECO:0007669"/>
    <property type="project" value="UniProtKB-ARBA"/>
</dbReference>
<evidence type="ECO:0000256" key="2">
    <source>
        <dbReference type="ARBA" id="ARBA00022448"/>
    </source>
</evidence>
<dbReference type="AlphaFoldDB" id="A0A935MWN7"/>
<dbReference type="InterPro" id="IPR045324">
    <property type="entry name" value="Small_multidrug_res"/>
</dbReference>
<organism evidence="11 12">
    <name type="scientific">Candidatus Dechloromonas phosphorivorans</name>
    <dbReference type="NCBI Taxonomy" id="2899244"/>
    <lineage>
        <taxon>Bacteria</taxon>
        <taxon>Pseudomonadati</taxon>
        <taxon>Pseudomonadota</taxon>
        <taxon>Betaproteobacteria</taxon>
        <taxon>Rhodocyclales</taxon>
        <taxon>Azonexaceae</taxon>
        <taxon>Dechloromonas</taxon>
    </lineage>
</organism>
<protein>
    <recommendedName>
        <fullName evidence="8">Guanidinium exporter</fullName>
    </recommendedName>
</protein>
<evidence type="ECO:0000256" key="6">
    <source>
        <dbReference type="ARBA" id="ARBA00023136"/>
    </source>
</evidence>
<feature type="transmembrane region" description="Helical" evidence="10">
    <location>
        <begin position="33"/>
        <end position="54"/>
    </location>
</feature>
<dbReference type="NCBIfam" id="NF008512">
    <property type="entry name" value="PRK11431.1"/>
    <property type="match status" value="1"/>
</dbReference>
<dbReference type="Proteomes" id="UP000739411">
    <property type="component" value="Unassembled WGS sequence"/>
</dbReference>
<keyword evidence="5 10" id="KW-1133">Transmembrane helix</keyword>
<dbReference type="GO" id="GO:0022857">
    <property type="term" value="F:transmembrane transporter activity"/>
    <property type="evidence" value="ECO:0007669"/>
    <property type="project" value="InterPro"/>
</dbReference>
<dbReference type="FunFam" id="1.10.3730.20:FF:000001">
    <property type="entry name" value="Quaternary ammonium compound resistance transporter SugE"/>
    <property type="match status" value="1"/>
</dbReference>
<evidence type="ECO:0000256" key="5">
    <source>
        <dbReference type="ARBA" id="ARBA00022989"/>
    </source>
</evidence>
<gene>
    <name evidence="11" type="primary">sugE</name>
    <name evidence="11" type="ORF">IPJ38_14025</name>
</gene>
<dbReference type="InterPro" id="IPR037185">
    <property type="entry name" value="EmrE-like"/>
</dbReference>
<keyword evidence="6 10" id="KW-0472">Membrane</keyword>